<reference evidence="6 7" key="1">
    <citation type="submission" date="2019-08" db="EMBL/GenBank/DDBJ databases">
        <title>Whole genome sequencing of chitin degrading bacteria Chitinophaga pinensis YS16.</title>
        <authorList>
            <person name="Singh R.P."/>
            <person name="Manchanda G."/>
            <person name="Maurya I.K."/>
            <person name="Joshi N.K."/>
            <person name="Srivastava A.K."/>
        </authorList>
    </citation>
    <scope>NUCLEOTIDE SEQUENCE [LARGE SCALE GENOMIC DNA]</scope>
    <source>
        <strain evidence="6 7">YS-16</strain>
    </source>
</reference>
<dbReference type="Pfam" id="PF16355">
    <property type="entry name" value="DUF4982"/>
    <property type="match status" value="1"/>
</dbReference>
<dbReference type="PANTHER" id="PTHR42732">
    <property type="entry name" value="BETA-GALACTOSIDASE"/>
    <property type="match status" value="1"/>
</dbReference>
<evidence type="ECO:0000313" key="7">
    <source>
        <dbReference type="Proteomes" id="UP000318815"/>
    </source>
</evidence>
<dbReference type="Gene3D" id="2.60.40.10">
    <property type="entry name" value="Immunoglobulins"/>
    <property type="match status" value="2"/>
</dbReference>
<dbReference type="PANTHER" id="PTHR42732:SF1">
    <property type="entry name" value="BETA-MANNOSIDASE"/>
    <property type="match status" value="1"/>
</dbReference>
<comment type="similarity">
    <text evidence="1">Belongs to the glycosyl hydrolase 2 family.</text>
</comment>
<evidence type="ECO:0000256" key="3">
    <source>
        <dbReference type="ARBA" id="ARBA00023295"/>
    </source>
</evidence>
<gene>
    <name evidence="6" type="ORF">FEF09_23785</name>
</gene>
<dbReference type="GO" id="GO:0016798">
    <property type="term" value="F:hydrolase activity, acting on glycosyl bonds"/>
    <property type="evidence" value="ECO:0007669"/>
    <property type="project" value="UniProtKB-KW"/>
</dbReference>
<evidence type="ECO:0000259" key="5">
    <source>
        <dbReference type="Pfam" id="PF18565"/>
    </source>
</evidence>
<dbReference type="Proteomes" id="UP000318815">
    <property type="component" value="Unassembled WGS sequence"/>
</dbReference>
<evidence type="ECO:0000313" key="6">
    <source>
        <dbReference type="EMBL" id="TWV96209.1"/>
    </source>
</evidence>
<dbReference type="Pfam" id="PF18565">
    <property type="entry name" value="Glyco_hydro2_C5"/>
    <property type="match status" value="1"/>
</dbReference>
<dbReference type="InterPro" id="IPR013783">
    <property type="entry name" value="Ig-like_fold"/>
</dbReference>
<keyword evidence="7" id="KW-1185">Reference proteome</keyword>
<evidence type="ECO:0000256" key="2">
    <source>
        <dbReference type="ARBA" id="ARBA00022801"/>
    </source>
</evidence>
<dbReference type="RefSeq" id="WP_146307416.1">
    <property type="nucleotide sequence ID" value="NZ_VOHS01000036.1"/>
</dbReference>
<dbReference type="InterPro" id="IPR051913">
    <property type="entry name" value="GH2_Domain-Containing"/>
</dbReference>
<sequence length="182" mass="19443">MNGKNMQVRVFTRASKIDLILNDFRVATKEVSDSTPLTVTFDVPYAPGQLTAFAYDAKGNEVGVRSIATANNPVAIRLTADQREITAGNGSLAYVQVEIIDDQGRAVPDANLPLQISITGNGSLAAAGNACPDCPASFQQHAINSYKGHALVILRANEHPGNIRIEVKSKGLKTAKIELKTK</sequence>
<keyword evidence="3" id="KW-0326">Glycosidase</keyword>
<accession>A0A5C6LLX5</accession>
<organism evidence="6 7">
    <name type="scientific">Chitinophaga pinensis</name>
    <dbReference type="NCBI Taxonomy" id="79329"/>
    <lineage>
        <taxon>Bacteria</taxon>
        <taxon>Pseudomonadati</taxon>
        <taxon>Bacteroidota</taxon>
        <taxon>Chitinophagia</taxon>
        <taxon>Chitinophagales</taxon>
        <taxon>Chitinophagaceae</taxon>
        <taxon>Chitinophaga</taxon>
    </lineage>
</organism>
<dbReference type="InterPro" id="IPR040605">
    <property type="entry name" value="Glyco_hydro2_dom5"/>
</dbReference>
<feature type="domain" description="Glycoside hydrolase family 2" evidence="5">
    <location>
        <begin position="76"/>
        <end position="178"/>
    </location>
</feature>
<keyword evidence="2" id="KW-0378">Hydrolase</keyword>
<dbReference type="EMBL" id="VOHS01000036">
    <property type="protein sequence ID" value="TWV96209.1"/>
    <property type="molecule type" value="Genomic_DNA"/>
</dbReference>
<protein>
    <submittedName>
        <fullName evidence="6">DUF4982 domain-containing protein</fullName>
    </submittedName>
</protein>
<comment type="caution">
    <text evidence="6">The sequence shown here is derived from an EMBL/GenBank/DDBJ whole genome shotgun (WGS) entry which is preliminary data.</text>
</comment>
<name>A0A5C6LLX5_9BACT</name>
<dbReference type="OrthoDB" id="9801077at2"/>
<evidence type="ECO:0000259" key="4">
    <source>
        <dbReference type="Pfam" id="PF16355"/>
    </source>
</evidence>
<feature type="domain" description="DUF4982" evidence="4">
    <location>
        <begin position="3"/>
        <end position="62"/>
    </location>
</feature>
<evidence type="ECO:0000256" key="1">
    <source>
        <dbReference type="ARBA" id="ARBA00007401"/>
    </source>
</evidence>
<proteinExistence type="inferred from homology"/>
<dbReference type="AlphaFoldDB" id="A0A5C6LLX5"/>
<dbReference type="InterPro" id="IPR032311">
    <property type="entry name" value="DUF4982"/>
</dbReference>